<proteinExistence type="predicted"/>
<feature type="compositionally biased region" description="Polar residues" evidence="1">
    <location>
        <begin position="1"/>
        <end position="22"/>
    </location>
</feature>
<gene>
    <name evidence="2" type="ORF">CC78DRAFT_575425</name>
</gene>
<organism evidence="2 3">
    <name type="scientific">Lojkania enalia</name>
    <dbReference type="NCBI Taxonomy" id="147567"/>
    <lineage>
        <taxon>Eukaryota</taxon>
        <taxon>Fungi</taxon>
        <taxon>Dikarya</taxon>
        <taxon>Ascomycota</taxon>
        <taxon>Pezizomycotina</taxon>
        <taxon>Dothideomycetes</taxon>
        <taxon>Pleosporomycetidae</taxon>
        <taxon>Pleosporales</taxon>
        <taxon>Pleosporales incertae sedis</taxon>
        <taxon>Lojkania</taxon>
    </lineage>
</organism>
<feature type="compositionally biased region" description="Pro residues" evidence="1">
    <location>
        <begin position="64"/>
        <end position="74"/>
    </location>
</feature>
<feature type="region of interest" description="Disordered" evidence="1">
    <location>
        <begin position="1"/>
        <end position="86"/>
    </location>
</feature>
<evidence type="ECO:0000256" key="1">
    <source>
        <dbReference type="SAM" id="MobiDB-lite"/>
    </source>
</evidence>
<comment type="caution">
    <text evidence="2">The sequence shown here is derived from an EMBL/GenBank/DDBJ whole genome shotgun (WGS) entry which is preliminary data.</text>
</comment>
<protein>
    <submittedName>
        <fullName evidence="2">Uncharacterized protein</fullName>
    </submittedName>
</protein>
<evidence type="ECO:0000313" key="2">
    <source>
        <dbReference type="EMBL" id="KAF2268886.1"/>
    </source>
</evidence>
<keyword evidence="3" id="KW-1185">Reference proteome</keyword>
<evidence type="ECO:0000313" key="3">
    <source>
        <dbReference type="Proteomes" id="UP000800093"/>
    </source>
</evidence>
<dbReference type="EMBL" id="ML986584">
    <property type="protein sequence ID" value="KAF2268886.1"/>
    <property type="molecule type" value="Genomic_DNA"/>
</dbReference>
<dbReference type="AlphaFoldDB" id="A0A9P4N996"/>
<accession>A0A9P4N996</accession>
<dbReference type="Proteomes" id="UP000800093">
    <property type="component" value="Unassembled WGS sequence"/>
</dbReference>
<sequence length="164" mass="17401">MSSRIQEQTRQHSTITVENGSRSAHGVKLKGLVEENPPAGPVAQQLLDVLQDRSTTPTNRRPMRPGPGRGPSPPGARRQRQRCNNLGGGGILLAPVKVADEQLGKLYRLASNLSAIRCGQIESSLFIAASAPAVLAGSAAVVQIPASPNPGPQWVQGRRLKRVP</sequence>
<reference evidence="3" key="1">
    <citation type="journal article" date="2020" name="Stud. Mycol.">
        <title>101 Dothideomycetes genomes: A test case for predicting lifestyles and emergence of pathogens.</title>
        <authorList>
            <person name="Haridas S."/>
            <person name="Albert R."/>
            <person name="Binder M."/>
            <person name="Bloem J."/>
            <person name="LaButti K."/>
            <person name="Salamov A."/>
            <person name="Andreopoulos B."/>
            <person name="Baker S."/>
            <person name="Barry K."/>
            <person name="Bills G."/>
            <person name="Bluhm B."/>
            <person name="Cannon C."/>
            <person name="Castanera R."/>
            <person name="Culley D."/>
            <person name="Daum C."/>
            <person name="Ezra D."/>
            <person name="Gonzalez J."/>
            <person name="Henrissat B."/>
            <person name="Kuo A."/>
            <person name="Liang C."/>
            <person name="Lipzen A."/>
            <person name="Lutzoni F."/>
            <person name="Magnuson J."/>
            <person name="Mondo S."/>
            <person name="Nolan M."/>
            <person name="Ohm R."/>
            <person name="Pangilinan J."/>
            <person name="Park H.-J."/>
            <person name="Ramirez L."/>
            <person name="Alfaro M."/>
            <person name="Sun H."/>
            <person name="Tritt A."/>
            <person name="Yoshinaga Y."/>
            <person name="Zwiers L.-H."/>
            <person name="Turgeon B."/>
            <person name="Goodwin S."/>
            <person name="Spatafora J."/>
            <person name="Crous P."/>
            <person name="Grigoriev I."/>
        </authorList>
    </citation>
    <scope>NUCLEOTIDE SEQUENCE [LARGE SCALE GENOMIC DNA]</scope>
    <source>
        <strain evidence="3">CBS 304.66</strain>
    </source>
</reference>
<name>A0A9P4N996_9PLEO</name>